<comment type="caution">
    <text evidence="4">The sequence shown here is derived from an EMBL/GenBank/DDBJ whole genome shotgun (WGS) entry which is preliminary data.</text>
</comment>
<protein>
    <recommendedName>
        <fullName evidence="6">F-box domain-containing protein</fullName>
    </recommendedName>
</protein>
<dbReference type="Proteomes" id="UP000604825">
    <property type="component" value="Unassembled WGS sequence"/>
</dbReference>
<dbReference type="InterPro" id="IPR001810">
    <property type="entry name" value="F-box_dom"/>
</dbReference>
<feature type="domain" description="F-box" evidence="2">
    <location>
        <begin position="180"/>
        <end position="220"/>
    </location>
</feature>
<dbReference type="Gene3D" id="1.20.1280.50">
    <property type="match status" value="1"/>
</dbReference>
<name>A0A811NC32_9POAL</name>
<dbReference type="InterPro" id="IPR036047">
    <property type="entry name" value="F-box-like_dom_sf"/>
</dbReference>
<dbReference type="Pfam" id="PF03478">
    <property type="entry name" value="Beta-prop_KIB1-4"/>
    <property type="match status" value="1"/>
</dbReference>
<organism evidence="4 5">
    <name type="scientific">Miscanthus lutarioriparius</name>
    <dbReference type="NCBI Taxonomy" id="422564"/>
    <lineage>
        <taxon>Eukaryota</taxon>
        <taxon>Viridiplantae</taxon>
        <taxon>Streptophyta</taxon>
        <taxon>Embryophyta</taxon>
        <taxon>Tracheophyta</taxon>
        <taxon>Spermatophyta</taxon>
        <taxon>Magnoliopsida</taxon>
        <taxon>Liliopsida</taxon>
        <taxon>Poales</taxon>
        <taxon>Poaceae</taxon>
        <taxon>PACMAD clade</taxon>
        <taxon>Panicoideae</taxon>
        <taxon>Andropogonodae</taxon>
        <taxon>Andropogoneae</taxon>
        <taxon>Saccharinae</taxon>
        <taxon>Miscanthus</taxon>
    </lineage>
</organism>
<evidence type="ECO:0000313" key="4">
    <source>
        <dbReference type="EMBL" id="CAD6218715.1"/>
    </source>
</evidence>
<sequence>MDDDSHDARDVIDATDEVFVKAPPSDDPASALQVDAVPYRAALHAWAEGLRAEAGLRALSVDLYRRRRALDHRSIALEFAQRRKVAVGLEEDELCQSVQAAMDTQVIGSCAYCGCNFSVVAAVDVAGMGMVCGVCGRLLRVYNPVPLVRDPPADAEERWKGWLPWYHGPAEPMARARDPWSNIPVDLAGLVLKRLPTHVDRIRFAAVCPQWRSAARQVRLPPPLPLLALKAGDIFYSMPRGEPLHFAGCNGFDTACGNWLVYRRVCDLLLVDPFSGATMTLPVQSSVHIADEDEGEDSRDGHDSAGDGEDSEGGHDSADDGDDSEDGSVYTDISVKLLMDVKYSDVIKLMACSPNLIAALFQGRESNRIAVCRPGGSMRSVAGDLSLWITDMAFYQGKLYVVDYHEDLLALDISVDDNTGDPRVARIGRVINVSHFDDQRTLLRMLYLVESCGSLLPVRRRIFHMHVHGEEQIHTFAGQCEPDLSIFEADFARSQWAKVTTLADNQALFLGPCSRAVCMPQGDSPGNRMWFLDDYKDFHRWNEWPSSLSDTSSVANPEPFSPLPMISWKDYLGNAGAAWLFPSN</sequence>
<keyword evidence="5" id="KW-1185">Reference proteome</keyword>
<gene>
    <name evidence="4" type="ORF">NCGR_LOCUS12566</name>
</gene>
<dbReference type="OrthoDB" id="680623at2759"/>
<proteinExistence type="predicted"/>
<dbReference type="AlphaFoldDB" id="A0A811NC32"/>
<evidence type="ECO:0000313" key="5">
    <source>
        <dbReference type="Proteomes" id="UP000604825"/>
    </source>
</evidence>
<dbReference type="PANTHER" id="PTHR33110:SF103">
    <property type="entry name" value="F-BOX DOMAIN-CONTAINING PROTEIN"/>
    <property type="match status" value="1"/>
</dbReference>
<dbReference type="PANTHER" id="PTHR33110">
    <property type="entry name" value="F-BOX/KELCH-REPEAT PROTEIN-RELATED"/>
    <property type="match status" value="1"/>
</dbReference>
<dbReference type="Pfam" id="PF00646">
    <property type="entry name" value="F-box"/>
    <property type="match status" value="1"/>
</dbReference>
<dbReference type="InterPro" id="IPR005174">
    <property type="entry name" value="KIB1-4_b-propeller"/>
</dbReference>
<evidence type="ECO:0000259" key="2">
    <source>
        <dbReference type="Pfam" id="PF00646"/>
    </source>
</evidence>
<feature type="domain" description="KIB1-4 beta-propeller" evidence="3">
    <location>
        <begin position="254"/>
        <end position="533"/>
    </location>
</feature>
<evidence type="ECO:0000259" key="3">
    <source>
        <dbReference type="Pfam" id="PF03478"/>
    </source>
</evidence>
<dbReference type="EMBL" id="CAJGYO010000003">
    <property type="protein sequence ID" value="CAD6218715.1"/>
    <property type="molecule type" value="Genomic_DNA"/>
</dbReference>
<evidence type="ECO:0008006" key="6">
    <source>
        <dbReference type="Google" id="ProtNLM"/>
    </source>
</evidence>
<evidence type="ECO:0000256" key="1">
    <source>
        <dbReference type="SAM" id="MobiDB-lite"/>
    </source>
</evidence>
<feature type="region of interest" description="Disordered" evidence="1">
    <location>
        <begin position="289"/>
        <end position="327"/>
    </location>
</feature>
<accession>A0A811NC32</accession>
<dbReference type="SUPFAM" id="SSF81383">
    <property type="entry name" value="F-box domain"/>
    <property type="match status" value="1"/>
</dbReference>
<reference evidence="4" key="1">
    <citation type="submission" date="2020-10" db="EMBL/GenBank/DDBJ databases">
        <authorList>
            <person name="Han B."/>
            <person name="Lu T."/>
            <person name="Zhao Q."/>
            <person name="Huang X."/>
            <person name="Zhao Y."/>
        </authorList>
    </citation>
    <scope>NUCLEOTIDE SEQUENCE</scope>
</reference>